<keyword evidence="1" id="KW-0812">Transmembrane</keyword>
<sequence length="56" mass="5892">MLSTAASNGIVYATYMAMLISGIGIALYWRSDKSSFLSSNGTRTGIPLALNFIAAC</sequence>
<feature type="transmembrane region" description="Helical" evidence="1">
    <location>
        <begin position="12"/>
        <end position="29"/>
    </location>
</feature>
<organism evidence="2 3">
    <name type="scientific">Kuraishia capsulata CBS 1993</name>
    <dbReference type="NCBI Taxonomy" id="1382522"/>
    <lineage>
        <taxon>Eukaryota</taxon>
        <taxon>Fungi</taxon>
        <taxon>Dikarya</taxon>
        <taxon>Ascomycota</taxon>
        <taxon>Saccharomycotina</taxon>
        <taxon>Pichiomycetes</taxon>
        <taxon>Pichiales</taxon>
        <taxon>Pichiaceae</taxon>
        <taxon>Kuraishia</taxon>
    </lineage>
</organism>
<dbReference type="Proteomes" id="UP000019384">
    <property type="component" value="Unassembled WGS sequence"/>
</dbReference>
<dbReference type="RefSeq" id="XP_022457219.1">
    <property type="nucleotide sequence ID" value="XM_022605785.1"/>
</dbReference>
<evidence type="ECO:0008006" key="4">
    <source>
        <dbReference type="Google" id="ProtNLM"/>
    </source>
</evidence>
<keyword evidence="3" id="KW-1185">Reference proteome</keyword>
<keyword evidence="1" id="KW-0472">Membrane</keyword>
<dbReference type="AlphaFoldDB" id="W6MKH5"/>
<name>W6MKH5_9ASCO</name>
<dbReference type="OrthoDB" id="6132759at2759"/>
<accession>W6MKH5</accession>
<gene>
    <name evidence="2" type="ORF">KUCA_T00001174001</name>
</gene>
<dbReference type="GeneID" id="34518607"/>
<dbReference type="HOGENOM" id="CLU_180190_0_0_1"/>
<proteinExistence type="predicted"/>
<dbReference type="EMBL" id="HG793125">
    <property type="protein sequence ID" value="CDK25207.1"/>
    <property type="molecule type" value="Genomic_DNA"/>
</dbReference>
<evidence type="ECO:0000256" key="1">
    <source>
        <dbReference type="SAM" id="Phobius"/>
    </source>
</evidence>
<reference evidence="2" key="2">
    <citation type="submission" date="2014-02" db="EMBL/GenBank/DDBJ databases">
        <title>Complete DNA sequence of /Kuraishia capsulata/ illustrates novel genomic features among budding yeasts (/Saccharomycotina/).</title>
        <authorList>
            <person name="Morales L."/>
            <person name="Noel B."/>
            <person name="Porcel B."/>
            <person name="Marcet-Houben M."/>
            <person name="Hullo M-F."/>
            <person name="Sacerdot C."/>
            <person name="Tekaia F."/>
            <person name="Leh-Louis V."/>
            <person name="Despons L."/>
            <person name="Khanna V."/>
            <person name="Aury J-M."/>
            <person name="Barbe V."/>
            <person name="Couloux A."/>
            <person name="Labadie K."/>
            <person name="Pelletier E."/>
            <person name="Souciet J-L."/>
            <person name="Boekhout T."/>
            <person name="Gabaldon T."/>
            <person name="Wincker P."/>
            <person name="Dujon B."/>
        </authorList>
    </citation>
    <scope>NUCLEOTIDE SEQUENCE</scope>
    <source>
        <strain evidence="2">CBS 1993</strain>
    </source>
</reference>
<evidence type="ECO:0000313" key="2">
    <source>
        <dbReference type="EMBL" id="CDK25207.1"/>
    </source>
</evidence>
<reference evidence="2" key="1">
    <citation type="submission" date="2013-12" db="EMBL/GenBank/DDBJ databases">
        <authorList>
            <person name="Genoscope - CEA"/>
        </authorList>
    </citation>
    <scope>NUCLEOTIDE SEQUENCE</scope>
    <source>
        <strain evidence="2">CBS 1993</strain>
    </source>
</reference>
<evidence type="ECO:0000313" key="3">
    <source>
        <dbReference type="Proteomes" id="UP000019384"/>
    </source>
</evidence>
<keyword evidence="1" id="KW-1133">Transmembrane helix</keyword>
<protein>
    <recommendedName>
        <fullName evidence="4">Amino acid permease/ SLC12A domain-containing protein</fullName>
    </recommendedName>
</protein>